<evidence type="ECO:0000313" key="2">
    <source>
        <dbReference type="Proteomes" id="UP000056252"/>
    </source>
</evidence>
<gene>
    <name evidence="1" type="ORF">AS203_04070</name>
</gene>
<accession>A0A0S2KJ95</accession>
<evidence type="ECO:0000313" key="1">
    <source>
        <dbReference type="EMBL" id="ALO48358.1"/>
    </source>
</evidence>
<protein>
    <recommendedName>
        <fullName evidence="3">Tetratricopeptide repeat protein</fullName>
    </recommendedName>
</protein>
<name>A0A0S2KJ95_9BACT</name>
<organism evidence="1 2">
    <name type="scientific">Hoylesella enoeca</name>
    <dbReference type="NCBI Taxonomy" id="76123"/>
    <lineage>
        <taxon>Bacteria</taxon>
        <taxon>Pseudomonadati</taxon>
        <taxon>Bacteroidota</taxon>
        <taxon>Bacteroidia</taxon>
        <taxon>Bacteroidales</taxon>
        <taxon>Prevotellaceae</taxon>
        <taxon>Hoylesella</taxon>
    </lineage>
</organism>
<dbReference type="Proteomes" id="UP000056252">
    <property type="component" value="Chromosome"/>
</dbReference>
<proteinExistence type="predicted"/>
<dbReference type="AlphaFoldDB" id="A0A0S2KJ95"/>
<evidence type="ECO:0008006" key="3">
    <source>
        <dbReference type="Google" id="ProtNLM"/>
    </source>
</evidence>
<keyword evidence="2" id="KW-1185">Reference proteome</keyword>
<reference evidence="2" key="1">
    <citation type="submission" date="2015-11" db="EMBL/GenBank/DDBJ databases">
        <authorList>
            <person name="Holder M.E."/>
            <person name="Ajami N.J."/>
            <person name="Petrosino J.F."/>
        </authorList>
    </citation>
    <scope>NUCLEOTIDE SEQUENCE [LARGE SCALE GENOMIC DNA]</scope>
    <source>
        <strain evidence="2">F0113</strain>
    </source>
</reference>
<dbReference type="InterPro" id="IPR011990">
    <property type="entry name" value="TPR-like_helical_dom_sf"/>
</dbReference>
<dbReference type="Gene3D" id="1.25.40.10">
    <property type="entry name" value="Tetratricopeptide repeat domain"/>
    <property type="match status" value="1"/>
</dbReference>
<dbReference type="KEGG" id="peo:AS203_04070"/>
<sequence length="401" mass="46480">MFVFALTYYFFIFANNFYMMKFQMKSRIWICLVFSLWAIMTMGQGLTNAEKARSLNGQMSRLLEILNATDDSSFYYSTAMDAVKTAVLCDFYDSKPDERGLSKPQFRMSNAKRISPVRDRLVEGGLFYYNHRRNAEAMKAFELYIETADKPLFKETGQELGLVTYYAGLLAYGMKDYVKAEYYADLALRNPGYAREAAELKINCMKDKLVSKSDSDRYINTLTELHKQAPENNNYFSMLMDYYTSPGQQEGLERFVKTELQRDSTNQTLWMLQGETEMKHRDWDQAIMSYKRSVAIDSMLVPSLYNIGICFCSKAVAMKDSLVDNRGRLTKPARVKIRSVFAAALPYLERARRLDPDRKTVDWAAPLYQIYFVLEDKNKTAQLKPLLRQGDERQEANKGKK</sequence>
<dbReference type="EMBL" id="CP013195">
    <property type="protein sequence ID" value="ALO48358.1"/>
    <property type="molecule type" value="Genomic_DNA"/>
</dbReference>
<dbReference type="STRING" id="76123.AS203_04070"/>
<dbReference type="eggNOG" id="COG4783">
    <property type="taxonomic scope" value="Bacteria"/>
</dbReference>
<dbReference type="SUPFAM" id="SSF48452">
    <property type="entry name" value="TPR-like"/>
    <property type="match status" value="1"/>
</dbReference>